<reference evidence="1" key="1">
    <citation type="submission" date="2022-02" db="EMBL/GenBank/DDBJ databases">
        <title>Vibrio sp. nov., a new bacterium isolated from Bohai sea, China.</title>
        <authorList>
            <person name="Yuan Y."/>
        </authorList>
    </citation>
    <scope>NUCLEOTIDE SEQUENCE</scope>
    <source>
        <strain evidence="1">DBSS07</strain>
    </source>
</reference>
<accession>A0A9X3CGQ2</accession>
<gene>
    <name evidence="1" type="ORF">MD483_16755</name>
</gene>
<name>A0A9X3CGQ2_9VIBR</name>
<evidence type="ECO:0000313" key="1">
    <source>
        <dbReference type="EMBL" id="MCW8335467.1"/>
    </source>
</evidence>
<dbReference type="Proteomes" id="UP001155586">
    <property type="component" value="Unassembled WGS sequence"/>
</dbReference>
<dbReference type="InterPro" id="IPR019620">
    <property type="entry name" value="Metal-bd_prot_put"/>
</dbReference>
<organism evidence="1 2">
    <name type="scientific">Vibrio paucivorans</name>
    <dbReference type="NCBI Taxonomy" id="2829489"/>
    <lineage>
        <taxon>Bacteria</taxon>
        <taxon>Pseudomonadati</taxon>
        <taxon>Pseudomonadota</taxon>
        <taxon>Gammaproteobacteria</taxon>
        <taxon>Vibrionales</taxon>
        <taxon>Vibrionaceae</taxon>
        <taxon>Vibrio</taxon>
    </lineage>
</organism>
<evidence type="ECO:0000313" key="2">
    <source>
        <dbReference type="Proteomes" id="UP001155586"/>
    </source>
</evidence>
<dbReference type="AlphaFoldDB" id="A0A9X3CGQ2"/>
<dbReference type="EMBL" id="JAKRRX010000116">
    <property type="protein sequence ID" value="MCW8335467.1"/>
    <property type="molecule type" value="Genomic_DNA"/>
</dbReference>
<keyword evidence="2" id="KW-1185">Reference proteome</keyword>
<dbReference type="NCBIfam" id="TIGR03853">
    <property type="entry name" value="matur_matur"/>
    <property type="match status" value="1"/>
</dbReference>
<protein>
    <submittedName>
        <fullName evidence="1">YecH family protein</fullName>
    </submittedName>
</protein>
<proteinExistence type="predicted"/>
<comment type="caution">
    <text evidence="1">The sequence shown here is derived from an EMBL/GenBank/DDBJ whole genome shotgun (WGS) entry which is preliminary data.</text>
</comment>
<dbReference type="RefSeq" id="WP_265688634.1">
    <property type="nucleotide sequence ID" value="NZ_JAKRRX010000116.1"/>
</dbReference>
<sequence>MSNEIHAHKVLNLLRVNSMTEVELRTAVEQQFGPEARFHTCSKQGFDLDALLVFFIQREKVIKQGEKWTLNAERVCNH</sequence>
<dbReference type="Pfam" id="PF10678">
    <property type="entry name" value="DUF2492"/>
    <property type="match status" value="1"/>
</dbReference>